<reference evidence="3" key="1">
    <citation type="submission" date="2016-04" db="EMBL/GenBank/DDBJ databases">
        <authorList>
            <person name="Chen L."/>
            <person name="Zhuang W."/>
            <person name="Wang G."/>
        </authorList>
    </citation>
    <scope>NUCLEOTIDE SEQUENCE [LARGE SCALE GENOMIC DNA]</scope>
    <source>
        <strain evidence="3">208</strain>
    </source>
</reference>
<feature type="transmembrane region" description="Helical" evidence="1">
    <location>
        <begin position="55"/>
        <end position="74"/>
    </location>
</feature>
<evidence type="ECO:0000256" key="1">
    <source>
        <dbReference type="SAM" id="Phobius"/>
    </source>
</evidence>
<organism evidence="2 3">
    <name type="scientific">Niastella populi</name>
    <dbReference type="NCBI Taxonomy" id="550983"/>
    <lineage>
        <taxon>Bacteria</taxon>
        <taxon>Pseudomonadati</taxon>
        <taxon>Bacteroidota</taxon>
        <taxon>Chitinophagia</taxon>
        <taxon>Chitinophagales</taxon>
        <taxon>Chitinophagaceae</taxon>
        <taxon>Niastella</taxon>
    </lineage>
</organism>
<dbReference type="EMBL" id="LWBP01000243">
    <property type="protein sequence ID" value="OQP46674.1"/>
    <property type="molecule type" value="Genomic_DNA"/>
</dbReference>
<feature type="transmembrane region" description="Helical" evidence="1">
    <location>
        <begin position="6"/>
        <end position="34"/>
    </location>
</feature>
<dbReference type="Pfam" id="PF19733">
    <property type="entry name" value="DUF6223"/>
    <property type="match status" value="1"/>
</dbReference>
<protein>
    <submittedName>
        <fullName evidence="2">Uncharacterized protein</fullName>
    </submittedName>
</protein>
<dbReference type="STRING" id="550983.A4R26_08120"/>
<name>A0A1V9EL51_9BACT</name>
<keyword evidence="3" id="KW-1185">Reference proteome</keyword>
<evidence type="ECO:0000313" key="2">
    <source>
        <dbReference type="EMBL" id="OQP46674.1"/>
    </source>
</evidence>
<keyword evidence="1" id="KW-0812">Transmembrane</keyword>
<keyword evidence="1" id="KW-0472">Membrane</keyword>
<dbReference type="InterPro" id="IPR045770">
    <property type="entry name" value="DUF6223"/>
</dbReference>
<comment type="caution">
    <text evidence="2">The sequence shown here is derived from an EMBL/GenBank/DDBJ whole genome shotgun (WGS) entry which is preliminary data.</text>
</comment>
<proteinExistence type="predicted"/>
<keyword evidence="1" id="KW-1133">Transmembrane helix</keyword>
<dbReference type="AlphaFoldDB" id="A0A1V9EL51"/>
<accession>A0A1V9EL51</accession>
<feature type="transmembrane region" description="Helical" evidence="1">
    <location>
        <begin position="86"/>
        <end position="106"/>
    </location>
</feature>
<dbReference type="Proteomes" id="UP000192276">
    <property type="component" value="Unassembled WGS sequence"/>
</dbReference>
<sequence>MNMHSLLFIGLLLQIITIGRLTSIVTGLISLTSVIIGRQALIRSSHPVSSRPKAIFALVMGLLGVLAGALQLILSNGGFGTGSGKLGAIVAMAIGLTGSCFGWLALNRSKRIANTAAANTRK</sequence>
<evidence type="ECO:0000313" key="3">
    <source>
        <dbReference type="Proteomes" id="UP000192276"/>
    </source>
</evidence>
<gene>
    <name evidence="2" type="ORF">A4R26_08120</name>
</gene>